<evidence type="ECO:0008006" key="5">
    <source>
        <dbReference type="Google" id="ProtNLM"/>
    </source>
</evidence>
<dbReference type="HOGENOM" id="CLU_048559_0_0_4"/>
<dbReference type="AlphaFoldDB" id="G8QKF9"/>
<organism evidence="3 4">
    <name type="scientific">Azospira oryzae (strain ATCC BAA-33 / DSM 13638 / PS)</name>
    <name type="common">Dechlorosoma suillum</name>
    <dbReference type="NCBI Taxonomy" id="640081"/>
    <lineage>
        <taxon>Bacteria</taxon>
        <taxon>Pseudomonadati</taxon>
        <taxon>Pseudomonadota</taxon>
        <taxon>Betaproteobacteria</taxon>
        <taxon>Rhodocyclales</taxon>
        <taxon>Rhodocyclaceae</taxon>
        <taxon>Azospira</taxon>
    </lineage>
</organism>
<name>G8QKF9_AZOOP</name>
<dbReference type="RefSeq" id="WP_014237336.1">
    <property type="nucleotide sequence ID" value="NC_016616.1"/>
</dbReference>
<dbReference type="KEGG" id="dsu:Dsui_2279"/>
<reference evidence="3 4" key="1">
    <citation type="journal article" date="2012" name="J. Bacteriol.">
        <title>Complete genome sequence of the anaerobic perchlorate-reducing bacterium Azospira suillum strain PS.</title>
        <authorList>
            <person name="Byrne-Bailey K.G."/>
            <person name="Coates J.D."/>
        </authorList>
    </citation>
    <scope>NUCLEOTIDE SEQUENCE [LARGE SCALE GENOMIC DNA]</scope>
    <source>
        <strain evidence="4">ATCC BAA-33 / DSM 13638 / PS</strain>
    </source>
</reference>
<feature type="domain" description="Tle cognate immunity protein 4 N-terminal" evidence="2">
    <location>
        <begin position="47"/>
        <end position="167"/>
    </location>
</feature>
<evidence type="ECO:0000259" key="2">
    <source>
        <dbReference type="Pfam" id="PF18443"/>
    </source>
</evidence>
<evidence type="ECO:0000313" key="3">
    <source>
        <dbReference type="EMBL" id="AEV26642.1"/>
    </source>
</evidence>
<dbReference type="InterPro" id="IPR040761">
    <property type="entry name" value="Tli4_N"/>
</dbReference>
<accession>G8QKF9</accession>
<evidence type="ECO:0000259" key="1">
    <source>
        <dbReference type="Pfam" id="PF18426"/>
    </source>
</evidence>
<dbReference type="STRING" id="640081.Dsui_2279"/>
<sequence>MPRFPKRTRAVAVLLVAVFVFWIYPALRAAFPNYEHAMNDFTRHTRSVCIGRFLVDVPTQLVTQQYWQSIGGMGEITLVASEGQTLTNMRTQVTRRETELRATPHTKEGSVFREAISLADTVRLLIFRGNGVSTRSFEFETYLLKEGRLFKLMYGASNARLEAAKNDVKEAISSIHSRSNDSIPSGKGLCIDNGLVSDSSGFRLESTSVKFILSDYPGFELSVDINSTNSPTERGLFERTSGPLQMFSSAYPSATLSTTRKAKRTLVGMEGEELVTEMVAERKGLSPETGITGQWEYPGQAKSLGQPEVTIDFNYDFGTGAARLAREAAMSAGKELPPPPKRLTQEEVMAIWDSVLASFRPRPGAF</sequence>
<dbReference type="Proteomes" id="UP000005633">
    <property type="component" value="Chromosome"/>
</dbReference>
<evidence type="ECO:0000313" key="4">
    <source>
        <dbReference type="Proteomes" id="UP000005633"/>
    </source>
</evidence>
<dbReference type="EMBL" id="CP003153">
    <property type="protein sequence ID" value="AEV26642.1"/>
    <property type="molecule type" value="Genomic_DNA"/>
</dbReference>
<gene>
    <name evidence="3" type="ordered locus">Dsui_2279</name>
</gene>
<proteinExistence type="predicted"/>
<dbReference type="eggNOG" id="COG1562">
    <property type="taxonomic scope" value="Bacteria"/>
</dbReference>
<protein>
    <recommendedName>
        <fullName evidence="5">Tle cognate immunity protein 4 C-terminal domain-containing protein</fullName>
    </recommendedName>
</protein>
<feature type="domain" description="Tle cognate immunity protein 4 C-terminal" evidence="1">
    <location>
        <begin position="183"/>
        <end position="364"/>
    </location>
</feature>
<dbReference type="Pfam" id="PF18443">
    <property type="entry name" value="Tli4_N"/>
    <property type="match status" value="1"/>
</dbReference>
<dbReference type="OrthoDB" id="8722129at2"/>
<dbReference type="Pfam" id="PF18426">
    <property type="entry name" value="Tli4_C"/>
    <property type="match status" value="1"/>
</dbReference>
<dbReference type="InterPro" id="IPR041290">
    <property type="entry name" value="Tli4_C"/>
</dbReference>